<gene>
    <name evidence="4" type="ORF">GCM10008021_24000</name>
    <name evidence="3" type="ORF">GCM10010914_25880</name>
</gene>
<dbReference type="GO" id="GO:0008146">
    <property type="term" value="F:sulfotransferase activity"/>
    <property type="evidence" value="ECO:0007669"/>
    <property type="project" value="TreeGrafter"/>
</dbReference>
<reference evidence="3" key="2">
    <citation type="journal article" date="2014" name="Int. J. Syst. Evol. Microbiol.">
        <title>Complete genome sequence of Corynebacterium casei LMG S-19264T (=DSM 44701T), isolated from a smear-ripened cheese.</title>
        <authorList>
            <consortium name="US DOE Joint Genome Institute (JGI-PGF)"/>
            <person name="Walter F."/>
            <person name="Albersmeier A."/>
            <person name="Kalinowski J."/>
            <person name="Ruckert C."/>
        </authorList>
    </citation>
    <scope>NUCLEOTIDE SEQUENCE</scope>
    <source>
        <strain evidence="3">CGMCC 1.8885</strain>
    </source>
</reference>
<dbReference type="GO" id="GO:0005829">
    <property type="term" value="C:cytosol"/>
    <property type="evidence" value="ECO:0007669"/>
    <property type="project" value="TreeGrafter"/>
</dbReference>
<dbReference type="AlphaFoldDB" id="A0AAV4K8X2"/>
<reference evidence="4" key="1">
    <citation type="journal article" date="2014" name="Int. J. Syst. Evol. Microbiol.">
        <title>Complete genome of a new Firmicutes species belonging to the dominant human colonic microbiota ('Ruminococcus bicirculans') reveals two chromosomes and a selective capacity to utilize plant glucans.</title>
        <authorList>
            <consortium name="NISC Comparative Sequencing Program"/>
            <person name="Wegmann U."/>
            <person name="Louis P."/>
            <person name="Goesmann A."/>
            <person name="Henrissat B."/>
            <person name="Duncan S.H."/>
            <person name="Flint H.J."/>
        </authorList>
    </citation>
    <scope>NUCLEOTIDE SEQUENCE</scope>
    <source>
        <strain evidence="4">CGMCC 1.8884</strain>
    </source>
</reference>
<dbReference type="Pfam" id="PF00899">
    <property type="entry name" value="ThiF"/>
    <property type="match status" value="1"/>
</dbReference>
<reference evidence="3" key="4">
    <citation type="submission" date="2023-08" db="EMBL/GenBank/DDBJ databases">
        <authorList>
            <person name="Sun Q."/>
            <person name="Zhou Y."/>
        </authorList>
    </citation>
    <scope>NUCLEOTIDE SEQUENCE</scope>
    <source>
        <strain evidence="4">CGMCC 1.8884</strain>
        <strain evidence="3">CGMCC 1.8885</strain>
    </source>
</reference>
<dbReference type="FunFam" id="3.40.50.720:FF:000080">
    <property type="entry name" value="Thiazole biosynthesis adenylyltransferase ThiF"/>
    <property type="match status" value="1"/>
</dbReference>
<sequence length="243" mass="25449">MTLTATTLTREELRRVSRPLLVPEWAEAGAQEKLRSARVLVVGAGGLGGPVIRQLAGAGVGALTVADSDTVSVTNLHRQQLYASADVGRSKAEVACAVAQAVNPFVEVQAAPALSAENAAALIAEHDLTVDATDNFETRYLIADTCRTLGREWVWGAASGVSGLCSVFGPAFGLRDLFPTPEDDTSCDELGVLGPVPNLVGDLMALQALLVLGGVGEPLRGKLWTFDALTGRVRVLKMQMAEG</sequence>
<dbReference type="GO" id="GO:0004792">
    <property type="term" value="F:thiosulfate-cyanide sulfurtransferase activity"/>
    <property type="evidence" value="ECO:0007669"/>
    <property type="project" value="TreeGrafter"/>
</dbReference>
<evidence type="ECO:0000313" key="4">
    <source>
        <dbReference type="EMBL" id="GGP30749.1"/>
    </source>
</evidence>
<dbReference type="Proteomes" id="UP000630135">
    <property type="component" value="Unassembled WGS sequence"/>
</dbReference>
<dbReference type="RefSeq" id="WP_017870880.1">
    <property type="nucleotide sequence ID" value="NZ_BMLZ01000037.1"/>
</dbReference>
<evidence type="ECO:0000313" key="6">
    <source>
        <dbReference type="Proteomes" id="UP000652720"/>
    </source>
</evidence>
<organism evidence="3 6">
    <name type="scientific">Deinococcus wulumuqiensis</name>
    <dbReference type="NCBI Taxonomy" id="980427"/>
    <lineage>
        <taxon>Bacteria</taxon>
        <taxon>Thermotogati</taxon>
        <taxon>Deinococcota</taxon>
        <taxon>Deinococci</taxon>
        <taxon>Deinococcales</taxon>
        <taxon>Deinococcaceae</taxon>
        <taxon>Deinococcus</taxon>
    </lineage>
</organism>
<evidence type="ECO:0000256" key="1">
    <source>
        <dbReference type="ARBA" id="ARBA00009919"/>
    </source>
</evidence>
<keyword evidence="5" id="KW-1185">Reference proteome</keyword>
<feature type="domain" description="THIF-type NAD/FAD binding fold" evidence="2">
    <location>
        <begin position="17"/>
        <end position="239"/>
    </location>
</feature>
<dbReference type="Proteomes" id="UP000652720">
    <property type="component" value="Unassembled WGS sequence"/>
</dbReference>
<comment type="caution">
    <text evidence="3">The sequence shown here is derived from an EMBL/GenBank/DDBJ whole genome shotgun (WGS) entry which is preliminary data.</text>
</comment>
<dbReference type="InterPro" id="IPR035985">
    <property type="entry name" value="Ubiquitin-activating_enz"/>
</dbReference>
<evidence type="ECO:0000259" key="2">
    <source>
        <dbReference type="Pfam" id="PF00899"/>
    </source>
</evidence>
<dbReference type="PANTHER" id="PTHR10953:SF102">
    <property type="entry name" value="ADENYLYLTRANSFERASE AND SULFURTRANSFERASE MOCS3"/>
    <property type="match status" value="1"/>
</dbReference>
<accession>A0AAV4K8X2</accession>
<dbReference type="InterPro" id="IPR045886">
    <property type="entry name" value="ThiF/MoeB/HesA"/>
</dbReference>
<dbReference type="Gene3D" id="3.40.50.720">
    <property type="entry name" value="NAD(P)-binding Rossmann-like Domain"/>
    <property type="match status" value="1"/>
</dbReference>
<protein>
    <submittedName>
        <fullName evidence="3">Molybdopterin biosynthesis protein MoeB</fullName>
    </submittedName>
</protein>
<dbReference type="EMBL" id="BMLZ01000037">
    <property type="protein sequence ID" value="GGP30749.1"/>
    <property type="molecule type" value="Genomic_DNA"/>
</dbReference>
<dbReference type="GeneID" id="59166276"/>
<dbReference type="SUPFAM" id="SSF69572">
    <property type="entry name" value="Activating enzymes of the ubiquitin-like proteins"/>
    <property type="match status" value="1"/>
</dbReference>
<dbReference type="GO" id="GO:0008641">
    <property type="term" value="F:ubiquitin-like modifier activating enzyme activity"/>
    <property type="evidence" value="ECO:0007669"/>
    <property type="project" value="InterPro"/>
</dbReference>
<dbReference type="EMBL" id="BMMA01000032">
    <property type="protein sequence ID" value="GGI90299.1"/>
    <property type="molecule type" value="Genomic_DNA"/>
</dbReference>
<reference evidence="5" key="3">
    <citation type="journal article" date="2019" name="Int. J. Syst. Evol. Microbiol.">
        <title>The Global Catalogue of Microorganisms (GCM) 10K type strain sequencing project: providing services to taxonomists for standard genome sequencing and annotation.</title>
        <authorList>
            <consortium name="The Broad Institute Genomics Platform"/>
            <consortium name="The Broad Institute Genome Sequencing Center for Infectious Disease"/>
            <person name="Wu L."/>
            <person name="Ma J."/>
        </authorList>
    </citation>
    <scope>NUCLEOTIDE SEQUENCE [LARGE SCALE GENOMIC DNA]</scope>
    <source>
        <strain evidence="5">CGMCC 1.8884</strain>
    </source>
</reference>
<proteinExistence type="inferred from homology"/>
<evidence type="ECO:0000313" key="3">
    <source>
        <dbReference type="EMBL" id="GGI90299.1"/>
    </source>
</evidence>
<comment type="similarity">
    <text evidence="1">Belongs to the HesA/MoeB/ThiF family.</text>
</comment>
<evidence type="ECO:0000313" key="5">
    <source>
        <dbReference type="Proteomes" id="UP000630135"/>
    </source>
</evidence>
<dbReference type="GO" id="GO:0016779">
    <property type="term" value="F:nucleotidyltransferase activity"/>
    <property type="evidence" value="ECO:0007669"/>
    <property type="project" value="TreeGrafter"/>
</dbReference>
<name>A0AAV4K8X2_9DEIO</name>
<dbReference type="PANTHER" id="PTHR10953">
    <property type="entry name" value="UBIQUITIN-ACTIVATING ENZYME E1"/>
    <property type="match status" value="1"/>
</dbReference>
<dbReference type="InterPro" id="IPR000594">
    <property type="entry name" value="ThiF_NAD_FAD-bd"/>
</dbReference>
<dbReference type="CDD" id="cd00757">
    <property type="entry name" value="ThiF_MoeB_HesA_family"/>
    <property type="match status" value="1"/>
</dbReference>